<keyword evidence="7" id="KW-1185">Reference proteome</keyword>
<comment type="caution">
    <text evidence="6">The sequence shown here is derived from an EMBL/GenBank/DDBJ whole genome shotgun (WGS) entry which is preliminary data.</text>
</comment>
<dbReference type="Pfam" id="PF00400">
    <property type="entry name" value="WD40"/>
    <property type="match status" value="12"/>
</dbReference>
<dbReference type="SMART" id="SM00320">
    <property type="entry name" value="WD40"/>
    <property type="match status" value="13"/>
</dbReference>
<dbReference type="PROSITE" id="PS00678">
    <property type="entry name" value="WD_REPEATS_1"/>
    <property type="match status" value="7"/>
</dbReference>
<feature type="compositionally biased region" description="Basic and acidic residues" evidence="4">
    <location>
        <begin position="8"/>
        <end position="19"/>
    </location>
</feature>
<evidence type="ECO:0000256" key="3">
    <source>
        <dbReference type="PROSITE-ProRule" id="PRU00221"/>
    </source>
</evidence>
<dbReference type="InterPro" id="IPR050349">
    <property type="entry name" value="WD_LIS1/nudF_dynein_reg"/>
</dbReference>
<dbReference type="PROSITE" id="PS50294">
    <property type="entry name" value="WD_REPEATS_REGION"/>
    <property type="match status" value="7"/>
</dbReference>
<dbReference type="SUPFAM" id="SSF50978">
    <property type="entry name" value="WD40 repeat-like"/>
    <property type="match status" value="2"/>
</dbReference>
<feature type="repeat" description="WD" evidence="3">
    <location>
        <begin position="1097"/>
        <end position="1130"/>
    </location>
</feature>
<feature type="repeat" description="WD" evidence="3">
    <location>
        <begin position="1189"/>
        <end position="1230"/>
    </location>
</feature>
<evidence type="ECO:0000256" key="4">
    <source>
        <dbReference type="SAM" id="MobiDB-lite"/>
    </source>
</evidence>
<dbReference type="InterPro" id="IPR015943">
    <property type="entry name" value="WD40/YVTN_repeat-like_dom_sf"/>
</dbReference>
<feature type="repeat" description="WD" evidence="3">
    <location>
        <begin position="743"/>
        <end position="776"/>
    </location>
</feature>
<protein>
    <recommendedName>
        <fullName evidence="5">Novel STAND NTPase 1 domain-containing protein</fullName>
    </recommendedName>
</protein>
<dbReference type="PANTHER" id="PTHR44129">
    <property type="entry name" value="WD REPEAT-CONTAINING PROTEIN POP1"/>
    <property type="match status" value="1"/>
</dbReference>
<dbReference type="Gene3D" id="2.130.10.10">
    <property type="entry name" value="YVTN repeat-like/Quinoprotein amine dehydrogenase"/>
    <property type="match status" value="4"/>
</dbReference>
<dbReference type="InterPro" id="IPR019775">
    <property type="entry name" value="WD40_repeat_CS"/>
</dbReference>
<feature type="repeat" description="WD" evidence="3">
    <location>
        <begin position="841"/>
        <end position="867"/>
    </location>
</feature>
<evidence type="ECO:0000313" key="7">
    <source>
        <dbReference type="Proteomes" id="UP001597182"/>
    </source>
</evidence>
<feature type="repeat" description="WD" evidence="3">
    <location>
        <begin position="1017"/>
        <end position="1041"/>
    </location>
</feature>
<dbReference type="PRINTS" id="PR00320">
    <property type="entry name" value="GPROTEINBRPT"/>
</dbReference>
<dbReference type="Pfam" id="PF20703">
    <property type="entry name" value="nSTAND1"/>
    <property type="match status" value="1"/>
</dbReference>
<evidence type="ECO:0000256" key="1">
    <source>
        <dbReference type="ARBA" id="ARBA00022574"/>
    </source>
</evidence>
<feature type="region of interest" description="Disordered" evidence="4">
    <location>
        <begin position="632"/>
        <end position="652"/>
    </location>
</feature>
<evidence type="ECO:0000256" key="2">
    <source>
        <dbReference type="ARBA" id="ARBA00022737"/>
    </source>
</evidence>
<feature type="repeat" description="WD" evidence="3">
    <location>
        <begin position="921"/>
        <end position="951"/>
    </location>
</feature>
<keyword evidence="2" id="KW-0677">Repeat</keyword>
<dbReference type="EMBL" id="JBHTMB010000088">
    <property type="protein sequence ID" value="MFD1233859.1"/>
    <property type="molecule type" value="Genomic_DNA"/>
</dbReference>
<name>A0ABW3VFH8_9PSEU</name>
<dbReference type="InterPro" id="IPR049052">
    <property type="entry name" value="nSTAND1"/>
</dbReference>
<dbReference type="SUPFAM" id="SSF52540">
    <property type="entry name" value="P-loop containing nucleoside triphosphate hydrolases"/>
    <property type="match status" value="1"/>
</dbReference>
<feature type="repeat" description="WD" evidence="3">
    <location>
        <begin position="1053"/>
        <end position="1086"/>
    </location>
</feature>
<accession>A0ABW3VFH8</accession>
<dbReference type="InterPro" id="IPR027417">
    <property type="entry name" value="P-loop_NTPase"/>
</dbReference>
<feature type="region of interest" description="Disordered" evidence="4">
    <location>
        <begin position="1"/>
        <end position="20"/>
    </location>
</feature>
<dbReference type="CDD" id="cd00200">
    <property type="entry name" value="WD40"/>
    <property type="match status" value="2"/>
</dbReference>
<sequence length="1303" mass="134740">MPGSGPGRPERADPDRVTDRASFVTELQLLKDRSGLSFRDIMRGTGAGDGHPLPFTSIRDYVSGTSLPPAERLVRIVRACGEAETAARWEAALRRVRDSERDARAARPDEERARHLSVRPVTPCPYRGLASYRTEDAAFFHGRERLLAELLRRLAPAAEHGGMLTVVGPSGAGKSSLLHAGLVPALHRGDLPPPGAGRWYVGALDAGPDTLADLDAHRAAAGGAPTVLVVDRVEQLFTDAVPAATRSAILDRLAETARPAPGDGPPVVVVLGLRADFYARALSDRHLLHALSTAQVTVGPMSEDELREVVVAPARDVGVQVEDGLTELLLAELRAGVPAGSGTRAVDTHAAATLPLLSHALATTWERGGARMTVAAYRESGGVREAVASSAEQVWTALPAAERAVARRVFLRLVRSTPDLADTRRRAARDELLGPPGEEDAAVAGVVARFAEARLLTLDADAVEIAHEVLLRAWPRLAGWLDDDRAARAARGRLTEGARLWQDTGRDDGALLRGRVLDDVQDAAAGEDLLPREAEFLRAGLARRDRERAVERRRARRLRRGLAVLVVVSVVAVSALGVAVAEWVAASRARDTATSRELAVEADTLRATDPNLAMQFALAAYATSPTDAARSSVLESSTTSTATRLLSPAGTARQAAWTADGRTMLTVDAAEGSADAALQRWDVTGTGTPVAAGGPVGTGQPGADYALAVSPDGRLAATAGTAGTVRLWDVAADGAPRPLGPAAAAPGGTVYGLAFSPDGAVLAAATADGSVLLWSLADPARPVAAGPSVATGGGPVRAIAFAPTGRLLATGQTDGGVRLWDVADPAAPTPVGAPLPAGRTVFALAFTPDGTRLAAAGLSRTVSLWDVADPVNPTPVGSPLAGPTAQVNGLAVSPDGSTIAAASSDDRVWTWDLRTGALAGTRPHPSTVTQVGYDGGRLVTVGGDGTIRFWDAGDARLTDPHDTVFALDWSADGRSVALGVGGTAKNVRIWDVTDPRAPAALTPALTAAAGAPGLSGSVARSPDGRVVASGAIDGGVVLWDVGPDGAVPRPQPLPGDGALVEQLEWSPDGRTLAVAGDDDAVRLFDMTRPTSPLVATLTGPHSYVFGAAWSPDSHLLAAVSADTTVRIWDVADLARPRQLGDAVAAGSGYAYSVAFSPDGHTLATGTADKTVRLWDVADPAHPTPVGEPLTGPGNTVFGLAYSPDGRLVAAGSGDGTVRIWDVTDPASPTTWATLHGGFTAAVWAVGFSPDGSRLAAAGADGVVRLWDVDVARDLAAVCAATGDPVTRAEWTRFLPDTPYRPPC</sequence>
<dbReference type="PROSITE" id="PS50082">
    <property type="entry name" value="WD_REPEATS_2"/>
    <property type="match status" value="12"/>
</dbReference>
<feature type="repeat" description="WD" evidence="3">
    <location>
        <begin position="1235"/>
        <end position="1276"/>
    </location>
</feature>
<evidence type="ECO:0000313" key="6">
    <source>
        <dbReference type="EMBL" id="MFD1233859.1"/>
    </source>
</evidence>
<feature type="repeat" description="WD" evidence="3">
    <location>
        <begin position="1143"/>
        <end position="1176"/>
    </location>
</feature>
<feature type="repeat" description="WD" evidence="3">
    <location>
        <begin position="789"/>
        <end position="822"/>
    </location>
</feature>
<evidence type="ECO:0000259" key="5">
    <source>
        <dbReference type="Pfam" id="PF20703"/>
    </source>
</evidence>
<dbReference type="RefSeq" id="WP_346090694.1">
    <property type="nucleotide sequence ID" value="NZ_BAABKS010000013.1"/>
</dbReference>
<reference evidence="7" key="1">
    <citation type="journal article" date="2019" name="Int. J. Syst. Evol. Microbiol.">
        <title>The Global Catalogue of Microorganisms (GCM) 10K type strain sequencing project: providing services to taxonomists for standard genome sequencing and annotation.</title>
        <authorList>
            <consortium name="The Broad Institute Genomics Platform"/>
            <consortium name="The Broad Institute Genome Sequencing Center for Infectious Disease"/>
            <person name="Wu L."/>
            <person name="Ma J."/>
        </authorList>
    </citation>
    <scope>NUCLEOTIDE SEQUENCE [LARGE SCALE GENOMIC DNA]</scope>
    <source>
        <strain evidence="7">CCUG 49018</strain>
    </source>
</reference>
<feature type="repeat" description="WD" evidence="3">
    <location>
        <begin position="697"/>
        <end position="730"/>
    </location>
</feature>
<dbReference type="Proteomes" id="UP001597182">
    <property type="component" value="Unassembled WGS sequence"/>
</dbReference>
<dbReference type="InterPro" id="IPR020472">
    <property type="entry name" value="WD40_PAC1"/>
</dbReference>
<keyword evidence="1 3" id="KW-0853">WD repeat</keyword>
<feature type="compositionally biased region" description="Low complexity" evidence="4">
    <location>
        <begin position="634"/>
        <end position="647"/>
    </location>
</feature>
<feature type="repeat" description="WD" evidence="3">
    <location>
        <begin position="880"/>
        <end position="921"/>
    </location>
</feature>
<feature type="domain" description="Novel STAND NTPase 1" evidence="5">
    <location>
        <begin position="125"/>
        <end position="508"/>
    </location>
</feature>
<proteinExistence type="predicted"/>
<dbReference type="InterPro" id="IPR001680">
    <property type="entry name" value="WD40_rpt"/>
</dbReference>
<organism evidence="6 7">
    <name type="scientific">Pseudonocardia benzenivorans</name>
    <dbReference type="NCBI Taxonomy" id="228005"/>
    <lineage>
        <taxon>Bacteria</taxon>
        <taxon>Bacillati</taxon>
        <taxon>Actinomycetota</taxon>
        <taxon>Actinomycetes</taxon>
        <taxon>Pseudonocardiales</taxon>
        <taxon>Pseudonocardiaceae</taxon>
        <taxon>Pseudonocardia</taxon>
    </lineage>
</organism>
<dbReference type="InterPro" id="IPR036322">
    <property type="entry name" value="WD40_repeat_dom_sf"/>
</dbReference>
<gene>
    <name evidence="6" type="ORF">ACFQ34_11245</name>
</gene>